<comment type="similarity">
    <text evidence="1 3">Belongs to the short-chain dehydrogenases/reductases (SDR) family.</text>
</comment>
<accession>A0A9P8TEQ6</accession>
<keyword evidence="5" id="KW-1185">Reference proteome</keyword>
<keyword evidence="2" id="KW-0560">Oxidoreductase</keyword>
<dbReference type="InterPro" id="IPR002347">
    <property type="entry name" value="SDR_fam"/>
</dbReference>
<dbReference type="Pfam" id="PF00106">
    <property type="entry name" value="adh_short"/>
    <property type="match status" value="1"/>
</dbReference>
<name>A0A9P8TEQ6_9ASCO</name>
<evidence type="ECO:0000256" key="2">
    <source>
        <dbReference type="ARBA" id="ARBA00023002"/>
    </source>
</evidence>
<dbReference type="GO" id="GO:0016616">
    <property type="term" value="F:oxidoreductase activity, acting on the CH-OH group of donors, NAD or NADP as acceptor"/>
    <property type="evidence" value="ECO:0007669"/>
    <property type="project" value="TreeGrafter"/>
</dbReference>
<evidence type="ECO:0000256" key="3">
    <source>
        <dbReference type="RuleBase" id="RU000363"/>
    </source>
</evidence>
<dbReference type="Gene3D" id="3.40.50.720">
    <property type="entry name" value="NAD(P)-binding Rossmann-like Domain"/>
    <property type="match status" value="1"/>
</dbReference>
<evidence type="ECO:0000313" key="5">
    <source>
        <dbReference type="Proteomes" id="UP000769528"/>
    </source>
</evidence>
<reference evidence="4" key="2">
    <citation type="submission" date="2021-01" db="EMBL/GenBank/DDBJ databases">
        <authorList>
            <person name="Schikora-Tamarit M.A."/>
        </authorList>
    </citation>
    <scope>NUCLEOTIDE SEQUENCE</scope>
    <source>
        <strain evidence="4">CBS6341</strain>
    </source>
</reference>
<evidence type="ECO:0000313" key="4">
    <source>
        <dbReference type="EMBL" id="KAH3675875.1"/>
    </source>
</evidence>
<dbReference type="PRINTS" id="PR00081">
    <property type="entry name" value="GDHRDH"/>
</dbReference>
<dbReference type="Proteomes" id="UP000769528">
    <property type="component" value="Unassembled WGS sequence"/>
</dbReference>
<evidence type="ECO:0008006" key="6">
    <source>
        <dbReference type="Google" id="ProtNLM"/>
    </source>
</evidence>
<dbReference type="CDD" id="cd05339">
    <property type="entry name" value="17beta-HSDXI-like_SDR_c"/>
    <property type="match status" value="1"/>
</dbReference>
<dbReference type="PRINTS" id="PR00080">
    <property type="entry name" value="SDRFAMILY"/>
</dbReference>
<dbReference type="InterPro" id="IPR036291">
    <property type="entry name" value="NAD(P)-bd_dom_sf"/>
</dbReference>
<dbReference type="EMBL" id="JAEUBF010000694">
    <property type="protein sequence ID" value="KAH3675875.1"/>
    <property type="molecule type" value="Genomic_DNA"/>
</dbReference>
<dbReference type="SUPFAM" id="SSF51735">
    <property type="entry name" value="NAD(P)-binding Rossmann-fold domains"/>
    <property type="match status" value="1"/>
</dbReference>
<comment type="caution">
    <text evidence="4">The sequence shown here is derived from an EMBL/GenBank/DDBJ whole genome shotgun (WGS) entry which is preliminary data.</text>
</comment>
<sequence length="303" mass="34033">MGPFSRFNELITGILNSLNTKALDPNHDIILITGGCSGLGSELVKEFVKRKFLKIIVFDLNLPKHSQSSAIHYYNCDVSNSKRIQELHKDIKRNLGIVTVVINNAGITIGKPLLEMSFEEVELVIKVNLLSNFYINKTFLPDMINLKRGYIVTIASVLGYMSPANLTAYGASKSGLIAFHESLTHELGSPLDMDKNSNESIRTLLISPGQLRTSMFSEVRTPSTMLAPVLEPSWLAQKIIDAIEYGTRGELIFPMYGNFLPLFRSLPWPITHFVRLLSGMDQSMRRWNSRVLENENLENSDNT</sequence>
<evidence type="ECO:0000256" key="1">
    <source>
        <dbReference type="ARBA" id="ARBA00006484"/>
    </source>
</evidence>
<reference evidence="4" key="1">
    <citation type="journal article" date="2021" name="Open Biol.">
        <title>Shared evolutionary footprints suggest mitochondrial oxidative damage underlies multiple complex I losses in fungi.</title>
        <authorList>
            <person name="Schikora-Tamarit M.A."/>
            <person name="Marcet-Houben M."/>
            <person name="Nosek J."/>
            <person name="Gabaldon T."/>
        </authorList>
    </citation>
    <scope>NUCLEOTIDE SEQUENCE</scope>
    <source>
        <strain evidence="4">CBS6341</strain>
    </source>
</reference>
<gene>
    <name evidence="4" type="ORF">WICMUC_002445</name>
</gene>
<dbReference type="PANTHER" id="PTHR24322:SF736">
    <property type="entry name" value="RETINOL DEHYDROGENASE 10"/>
    <property type="match status" value="1"/>
</dbReference>
<dbReference type="AlphaFoldDB" id="A0A9P8TEQ6"/>
<proteinExistence type="inferred from homology"/>
<dbReference type="PANTHER" id="PTHR24322">
    <property type="entry name" value="PKSB"/>
    <property type="match status" value="1"/>
</dbReference>
<dbReference type="OrthoDB" id="10253736at2759"/>
<organism evidence="4 5">
    <name type="scientific">Wickerhamomyces mucosus</name>
    <dbReference type="NCBI Taxonomy" id="1378264"/>
    <lineage>
        <taxon>Eukaryota</taxon>
        <taxon>Fungi</taxon>
        <taxon>Dikarya</taxon>
        <taxon>Ascomycota</taxon>
        <taxon>Saccharomycotina</taxon>
        <taxon>Saccharomycetes</taxon>
        <taxon>Phaffomycetales</taxon>
        <taxon>Wickerhamomycetaceae</taxon>
        <taxon>Wickerhamomyces</taxon>
    </lineage>
</organism>
<protein>
    <recommendedName>
        <fullName evidence="6">NAD(P)-binding protein</fullName>
    </recommendedName>
</protein>